<evidence type="ECO:0000313" key="1">
    <source>
        <dbReference type="EMBL" id="MBL1107999.1"/>
    </source>
</evidence>
<dbReference type="RefSeq" id="WP_201822266.1">
    <property type="nucleotide sequence ID" value="NZ_JAERRH010000010.1"/>
</dbReference>
<evidence type="ECO:0008006" key="3">
    <source>
        <dbReference type="Google" id="ProtNLM"/>
    </source>
</evidence>
<accession>A0ABS1P6W5</accession>
<reference evidence="1 2" key="1">
    <citation type="submission" date="2021-01" db="EMBL/GenBank/DDBJ databases">
        <title>WGS of actinomycetes isolated from Thailand.</title>
        <authorList>
            <person name="Thawai C."/>
        </authorList>
    </citation>
    <scope>NUCLEOTIDE SEQUENCE [LARGE SCALE GENOMIC DNA]</scope>
    <source>
        <strain evidence="1 2">CH5-8</strain>
    </source>
</reference>
<comment type="caution">
    <text evidence="1">The sequence shown here is derived from an EMBL/GenBank/DDBJ whole genome shotgun (WGS) entry which is preliminary data.</text>
</comment>
<keyword evidence="2" id="KW-1185">Reference proteome</keyword>
<dbReference type="EMBL" id="JAERRH010000010">
    <property type="protein sequence ID" value="MBL1107999.1"/>
    <property type="molecule type" value="Genomic_DNA"/>
</dbReference>
<evidence type="ECO:0000313" key="2">
    <source>
        <dbReference type="Proteomes" id="UP000621386"/>
    </source>
</evidence>
<sequence length="131" mass="14932">MVDRPGLITPEIAEQYGVSTHTVSKTWAQHPDWPAPVDRRGRYKEYAATDIADFVREHIERQAVTLEPERLYTAQQLEDAGIGIKAGTIRADLTRSRWPEPDDTEHGVNRWKGETVMVAMTGRRGYRRQGS</sequence>
<proteinExistence type="predicted"/>
<gene>
    <name evidence="1" type="ORF">JK361_25995</name>
</gene>
<protein>
    <recommendedName>
        <fullName evidence="3">HTH merR-type domain-containing protein</fullName>
    </recommendedName>
</protein>
<organism evidence="1 2">
    <name type="scientific">Streptomyces musisoli</name>
    <dbReference type="NCBI Taxonomy" id="2802280"/>
    <lineage>
        <taxon>Bacteria</taxon>
        <taxon>Bacillati</taxon>
        <taxon>Actinomycetota</taxon>
        <taxon>Actinomycetes</taxon>
        <taxon>Kitasatosporales</taxon>
        <taxon>Streptomycetaceae</taxon>
        <taxon>Streptomyces</taxon>
    </lineage>
</organism>
<name>A0ABS1P6W5_9ACTN</name>
<dbReference type="Proteomes" id="UP000621386">
    <property type="component" value="Unassembled WGS sequence"/>
</dbReference>